<dbReference type="EMBL" id="ASPP01006690">
    <property type="protein sequence ID" value="ETO28405.1"/>
    <property type="molecule type" value="Genomic_DNA"/>
</dbReference>
<accession>X6NQ61</accession>
<dbReference type="AlphaFoldDB" id="X6NQ61"/>
<organism evidence="1 2">
    <name type="scientific">Reticulomyxa filosa</name>
    <dbReference type="NCBI Taxonomy" id="46433"/>
    <lineage>
        <taxon>Eukaryota</taxon>
        <taxon>Sar</taxon>
        <taxon>Rhizaria</taxon>
        <taxon>Retaria</taxon>
        <taxon>Foraminifera</taxon>
        <taxon>Monothalamids</taxon>
        <taxon>Reticulomyxidae</taxon>
        <taxon>Reticulomyxa</taxon>
    </lineage>
</organism>
<evidence type="ECO:0000313" key="1">
    <source>
        <dbReference type="EMBL" id="ETO28405.1"/>
    </source>
</evidence>
<reference evidence="1 2" key="1">
    <citation type="journal article" date="2013" name="Curr. Biol.">
        <title>The Genome of the Foraminiferan Reticulomyxa filosa.</title>
        <authorList>
            <person name="Glockner G."/>
            <person name="Hulsmann N."/>
            <person name="Schleicher M."/>
            <person name="Noegel A.A."/>
            <person name="Eichinger L."/>
            <person name="Gallinger C."/>
            <person name="Pawlowski J."/>
            <person name="Sierra R."/>
            <person name="Euteneuer U."/>
            <person name="Pillet L."/>
            <person name="Moustafa A."/>
            <person name="Platzer M."/>
            <person name="Groth M."/>
            <person name="Szafranski K."/>
            <person name="Schliwa M."/>
        </authorList>
    </citation>
    <scope>NUCLEOTIDE SEQUENCE [LARGE SCALE GENOMIC DNA]</scope>
</reference>
<evidence type="ECO:0000313" key="2">
    <source>
        <dbReference type="Proteomes" id="UP000023152"/>
    </source>
</evidence>
<gene>
    <name evidence="1" type="ORF">RFI_08725</name>
</gene>
<dbReference type="Proteomes" id="UP000023152">
    <property type="component" value="Unassembled WGS sequence"/>
</dbReference>
<proteinExistence type="predicted"/>
<name>X6NQ61_RETFI</name>
<keyword evidence="2" id="KW-1185">Reference proteome</keyword>
<protein>
    <submittedName>
        <fullName evidence="1">Uncharacterized protein</fullName>
    </submittedName>
</protein>
<comment type="caution">
    <text evidence="1">The sequence shown here is derived from an EMBL/GenBank/DDBJ whole genome shotgun (WGS) entry which is preliminary data.</text>
</comment>
<sequence length="205" mass="23874">MAKKRAISGFGKGKNFQCHQRSYVKYTFDSFPTNFFYFCFLLFFKKIDRSTTAIIPHPYPSCLEAAPKTHPVSGNSSLQVAFSGWNMTNCTRKYVECCNPELSNNTTYSHHIFVQYIFFTTKKKYLPFQNIICSFFSVDNSYYSTFKLIAFSFFVLRDSVSSYCSLPSTLNYLIVFWVKKLDYSLKKTGNKNLIDIFHRLQVSTI</sequence>